<dbReference type="EMBL" id="LAZR01000336">
    <property type="protein sequence ID" value="KKN73862.1"/>
    <property type="molecule type" value="Genomic_DNA"/>
</dbReference>
<sequence>MGITWLWDAVIGVWKPLFHDNITSLLISHKEQGGSWEQIWKCNYILDRLPPFLTLKLNTDKKSEIGFAGNDSRVLALPSTKVAGAGYNASDIFSDEQDLHPEASENAAFLSPTIDAGKAKTVAASTRNTGIAREQSYFMNRYLQIKQGLIPNAKAVFLGWKERPVRDEGMTLDEFYETRLRPRYKEWDLDAHYPETEEQFLTEARKTGFFDKEGIAYIRRDCYEEIEKDETVRMWEHPVAGRRYTAFCDPSDGSDPHAFGIMDTQTERLVCISHGKVKLEKVAELFDKYIRKYNNAFNEFELNGCGGQRMGQYLLDMRTPNRRVTGVSRDRKNKYGWWTGTKTKPLMLDTLREAVENKRLRIHYAGIPNELEFMTRKEGEDPSVPRGKNDDLIMMLGGLLQIRRESRVGSFTVIAPGKCKGFR</sequence>
<reference evidence="1" key="1">
    <citation type="journal article" date="2015" name="Nature">
        <title>Complex archaea that bridge the gap between prokaryotes and eukaryotes.</title>
        <authorList>
            <person name="Spang A."/>
            <person name="Saw J.H."/>
            <person name="Jorgensen S.L."/>
            <person name="Zaremba-Niedzwiedzka K."/>
            <person name="Martijn J."/>
            <person name="Lind A.E."/>
            <person name="van Eijk R."/>
            <person name="Schleper C."/>
            <person name="Guy L."/>
            <person name="Ettema T.J."/>
        </authorList>
    </citation>
    <scope>NUCLEOTIDE SEQUENCE</scope>
</reference>
<evidence type="ECO:0008006" key="2">
    <source>
        <dbReference type="Google" id="ProtNLM"/>
    </source>
</evidence>
<name>A0A0F9TG61_9ZZZZ</name>
<accession>A0A0F9TG61</accession>
<protein>
    <recommendedName>
        <fullName evidence="2">Terminase large subunit gp17-like C-terminal domain-containing protein</fullName>
    </recommendedName>
</protein>
<comment type="caution">
    <text evidence="1">The sequence shown here is derived from an EMBL/GenBank/DDBJ whole genome shotgun (WGS) entry which is preliminary data.</text>
</comment>
<dbReference type="InterPro" id="IPR027417">
    <property type="entry name" value="P-loop_NTPase"/>
</dbReference>
<proteinExistence type="predicted"/>
<gene>
    <name evidence="1" type="ORF">LCGC14_0396640</name>
</gene>
<organism evidence="1">
    <name type="scientific">marine sediment metagenome</name>
    <dbReference type="NCBI Taxonomy" id="412755"/>
    <lineage>
        <taxon>unclassified sequences</taxon>
        <taxon>metagenomes</taxon>
        <taxon>ecological metagenomes</taxon>
    </lineage>
</organism>
<dbReference type="AlphaFoldDB" id="A0A0F9TG61"/>
<dbReference type="Gene3D" id="3.40.50.300">
    <property type="entry name" value="P-loop containing nucleotide triphosphate hydrolases"/>
    <property type="match status" value="1"/>
</dbReference>
<evidence type="ECO:0000313" key="1">
    <source>
        <dbReference type="EMBL" id="KKN73862.1"/>
    </source>
</evidence>
<dbReference type="Gene3D" id="3.30.420.240">
    <property type="match status" value="1"/>
</dbReference>